<feature type="coiled-coil region" evidence="1">
    <location>
        <begin position="122"/>
        <end position="191"/>
    </location>
</feature>
<dbReference type="AlphaFoldDB" id="A0A9X0D6T4"/>
<dbReference type="Gene3D" id="3.40.50.300">
    <property type="entry name" value="P-loop containing nucleotide triphosphate hydrolases"/>
    <property type="match status" value="1"/>
</dbReference>
<gene>
    <name evidence="2" type="ORF">OS493_030932</name>
</gene>
<organism evidence="2 3">
    <name type="scientific">Desmophyllum pertusum</name>
    <dbReference type="NCBI Taxonomy" id="174260"/>
    <lineage>
        <taxon>Eukaryota</taxon>
        <taxon>Metazoa</taxon>
        <taxon>Cnidaria</taxon>
        <taxon>Anthozoa</taxon>
        <taxon>Hexacorallia</taxon>
        <taxon>Scleractinia</taxon>
        <taxon>Caryophylliina</taxon>
        <taxon>Caryophylliidae</taxon>
        <taxon>Desmophyllum</taxon>
    </lineage>
</organism>
<reference evidence="2" key="1">
    <citation type="submission" date="2023-01" db="EMBL/GenBank/DDBJ databases">
        <title>Genome assembly of the deep-sea coral Lophelia pertusa.</title>
        <authorList>
            <person name="Herrera S."/>
            <person name="Cordes E."/>
        </authorList>
    </citation>
    <scope>NUCLEOTIDE SEQUENCE</scope>
    <source>
        <strain evidence="2">USNM1676648</strain>
        <tissue evidence="2">Polyp</tissue>
    </source>
</reference>
<proteinExistence type="predicted"/>
<dbReference type="Proteomes" id="UP001163046">
    <property type="component" value="Unassembled WGS sequence"/>
</dbReference>
<dbReference type="PANTHER" id="PTHR31424:SF3">
    <property type="entry name" value="RING-TYPE DOMAIN-CONTAINING PROTEIN"/>
    <property type="match status" value="1"/>
</dbReference>
<comment type="caution">
    <text evidence="2">The sequence shown here is derived from an EMBL/GenBank/DDBJ whole genome shotgun (WGS) entry which is preliminary data.</text>
</comment>
<accession>A0A9X0D6T4</accession>
<dbReference type="OrthoDB" id="5988554at2759"/>
<dbReference type="InterPro" id="IPR027417">
    <property type="entry name" value="P-loop_NTPase"/>
</dbReference>
<dbReference type="PANTHER" id="PTHR31424">
    <property type="entry name" value="PROTEIN CBG23806"/>
    <property type="match status" value="1"/>
</dbReference>
<evidence type="ECO:0000313" key="2">
    <source>
        <dbReference type="EMBL" id="KAJ7389547.1"/>
    </source>
</evidence>
<sequence>MSDRLSCREELQTKFQLQNPQDSLHLHYIFEQRATGSYLLLKITHKVLLKWRELKNAIADASYIDLLHLSSVHSPFSIKPGTQRVEECLRTVVTKVYGQGKGLRGTSRVIFLNKEKSVQVYHDELEHGNSVIKNRLEKCEEEKKDLKGEIQELEIRCGELLQELESAEYRMQDLENESEKAVQENKQLSEYLDFLEDVMICTNCSEKLKNHGRPIHEVSKRQGNRKIKEVKTNAAKALWFLESFGLTLDSVKVTDKDGKITDLDYGTDDRCSKASFHNLSQEGQDTVSSLLYIMDNFCVGDAAYHEVSMIVDDAPRSYLIKQCRSDLNKIFHISKTPGKHAGAQMSFKEELRTQIKKKRENGDLGKQQVKISGDGAKMSRIANFIVISFACCPMERT</sequence>
<name>A0A9X0D6T4_9CNID</name>
<protein>
    <submittedName>
        <fullName evidence="2">Uncharacterized protein</fullName>
    </submittedName>
</protein>
<evidence type="ECO:0000313" key="3">
    <source>
        <dbReference type="Proteomes" id="UP001163046"/>
    </source>
</evidence>
<keyword evidence="3" id="KW-1185">Reference proteome</keyword>
<evidence type="ECO:0000256" key="1">
    <source>
        <dbReference type="SAM" id="Coils"/>
    </source>
</evidence>
<keyword evidence="1" id="KW-0175">Coiled coil</keyword>
<dbReference type="EMBL" id="MU825430">
    <property type="protein sequence ID" value="KAJ7389547.1"/>
    <property type="molecule type" value="Genomic_DNA"/>
</dbReference>